<keyword evidence="2" id="KW-1185">Reference proteome</keyword>
<evidence type="ECO:0000313" key="1">
    <source>
        <dbReference type="EMBL" id="KLJ13299.1"/>
    </source>
</evidence>
<comment type="caution">
    <text evidence="1">The sequence shown here is derived from an EMBL/GenBank/DDBJ whole genome shotgun (WGS) entry which is preliminary data.</text>
</comment>
<reference evidence="2" key="1">
    <citation type="journal article" date="2015" name="PLoS Genet.">
        <title>The dynamic genome and transcriptome of the human fungal pathogen Blastomyces and close relative Emmonsia.</title>
        <authorList>
            <person name="Munoz J.F."/>
            <person name="Gauthier G.M."/>
            <person name="Desjardins C.A."/>
            <person name="Gallo J.E."/>
            <person name="Holder J."/>
            <person name="Sullivan T.D."/>
            <person name="Marty A.J."/>
            <person name="Carmen J.C."/>
            <person name="Chen Z."/>
            <person name="Ding L."/>
            <person name="Gujja S."/>
            <person name="Magrini V."/>
            <person name="Misas E."/>
            <person name="Mitreva M."/>
            <person name="Priest M."/>
            <person name="Saif S."/>
            <person name="Whiston E.A."/>
            <person name="Young S."/>
            <person name="Zeng Q."/>
            <person name="Goldman W.E."/>
            <person name="Mardis E.R."/>
            <person name="Taylor J.W."/>
            <person name="McEwen J.G."/>
            <person name="Clay O.K."/>
            <person name="Klein B.S."/>
            <person name="Cuomo C.A."/>
        </authorList>
    </citation>
    <scope>NUCLEOTIDE SEQUENCE [LARGE SCALE GENOMIC DNA]</scope>
    <source>
        <strain evidence="2">UAMH 139</strain>
    </source>
</reference>
<name>A0A0H1BP57_9EURO</name>
<dbReference type="AlphaFoldDB" id="A0A0H1BP57"/>
<sequence length="72" mass="7736">MPMSTTTTLLMVNVLSKTSTTPLSRENPAGLCGPSVILPCARPARAMSLSRTWILLSITRLFTTPSPLSVTF</sequence>
<proteinExistence type="predicted"/>
<gene>
    <name evidence="1" type="ORF">EMPG_09411</name>
</gene>
<dbReference type="Proteomes" id="UP000053573">
    <property type="component" value="Unassembled WGS sequence"/>
</dbReference>
<dbReference type="EMBL" id="LDEV01000402">
    <property type="protein sequence ID" value="KLJ13299.1"/>
    <property type="molecule type" value="Genomic_DNA"/>
</dbReference>
<organism evidence="1 2">
    <name type="scientific">Blastomyces silverae</name>
    <dbReference type="NCBI Taxonomy" id="2060906"/>
    <lineage>
        <taxon>Eukaryota</taxon>
        <taxon>Fungi</taxon>
        <taxon>Dikarya</taxon>
        <taxon>Ascomycota</taxon>
        <taxon>Pezizomycotina</taxon>
        <taxon>Eurotiomycetes</taxon>
        <taxon>Eurotiomycetidae</taxon>
        <taxon>Onygenales</taxon>
        <taxon>Ajellomycetaceae</taxon>
        <taxon>Blastomyces</taxon>
    </lineage>
</organism>
<evidence type="ECO:0000313" key="2">
    <source>
        <dbReference type="Proteomes" id="UP000053573"/>
    </source>
</evidence>
<protein>
    <submittedName>
        <fullName evidence="1">Uncharacterized protein</fullName>
    </submittedName>
</protein>
<accession>A0A0H1BP57</accession>